<organism evidence="1 2">
    <name type="scientific">Pseudochrobactrum kiredjianiae</name>
    <dbReference type="NCBI Taxonomy" id="386305"/>
    <lineage>
        <taxon>Bacteria</taxon>
        <taxon>Pseudomonadati</taxon>
        <taxon>Pseudomonadota</taxon>
        <taxon>Alphaproteobacteria</taxon>
        <taxon>Hyphomicrobiales</taxon>
        <taxon>Brucellaceae</taxon>
        <taxon>Pseudochrobactrum</taxon>
    </lineage>
</organism>
<evidence type="ECO:0000313" key="2">
    <source>
        <dbReference type="Proteomes" id="UP001597263"/>
    </source>
</evidence>
<dbReference type="RefSeq" id="WP_377700437.1">
    <property type="nucleotide sequence ID" value="NZ_JBHTMA010000037.1"/>
</dbReference>
<sequence>MQTPINNQVTLLKAIQKSRASFVGFGCDFNGCDQMHPRTNYTPSKEPSLLTNFVQIEAPFGGADLPLNFHPTAIRASAVLTTPIGVL</sequence>
<comment type="caution">
    <text evidence="1">The sequence shown here is derived from an EMBL/GenBank/DDBJ whole genome shotgun (WGS) entry which is preliminary data.</text>
</comment>
<protein>
    <submittedName>
        <fullName evidence="1">Uncharacterized protein</fullName>
    </submittedName>
</protein>
<accession>A0ABW3V5B4</accession>
<dbReference type="Proteomes" id="UP001597263">
    <property type="component" value="Unassembled WGS sequence"/>
</dbReference>
<reference evidence="2" key="1">
    <citation type="journal article" date="2019" name="Int. J. Syst. Evol. Microbiol.">
        <title>The Global Catalogue of Microorganisms (GCM) 10K type strain sequencing project: providing services to taxonomists for standard genome sequencing and annotation.</title>
        <authorList>
            <consortium name="The Broad Institute Genomics Platform"/>
            <consortium name="The Broad Institute Genome Sequencing Center for Infectious Disease"/>
            <person name="Wu L."/>
            <person name="Ma J."/>
        </authorList>
    </citation>
    <scope>NUCLEOTIDE SEQUENCE [LARGE SCALE GENOMIC DNA]</scope>
    <source>
        <strain evidence="2">CCUG 49584</strain>
    </source>
</reference>
<name>A0ABW3V5B4_9HYPH</name>
<gene>
    <name evidence="1" type="ORF">ACFQ35_11820</name>
</gene>
<feature type="non-terminal residue" evidence="1">
    <location>
        <position position="87"/>
    </location>
</feature>
<evidence type="ECO:0000313" key="1">
    <source>
        <dbReference type="EMBL" id="MFD1227827.1"/>
    </source>
</evidence>
<dbReference type="EMBL" id="JBHTMA010000037">
    <property type="protein sequence ID" value="MFD1227827.1"/>
    <property type="molecule type" value="Genomic_DNA"/>
</dbReference>
<keyword evidence="2" id="KW-1185">Reference proteome</keyword>
<proteinExistence type="predicted"/>